<keyword evidence="2" id="KW-1185">Reference proteome</keyword>
<organism evidence="1 2">
    <name type="scientific">Portunus trituberculatus</name>
    <name type="common">Swimming crab</name>
    <name type="synonym">Neptunus trituberculatus</name>
    <dbReference type="NCBI Taxonomy" id="210409"/>
    <lineage>
        <taxon>Eukaryota</taxon>
        <taxon>Metazoa</taxon>
        <taxon>Ecdysozoa</taxon>
        <taxon>Arthropoda</taxon>
        <taxon>Crustacea</taxon>
        <taxon>Multicrustacea</taxon>
        <taxon>Malacostraca</taxon>
        <taxon>Eumalacostraca</taxon>
        <taxon>Eucarida</taxon>
        <taxon>Decapoda</taxon>
        <taxon>Pleocyemata</taxon>
        <taxon>Brachyura</taxon>
        <taxon>Eubrachyura</taxon>
        <taxon>Portunoidea</taxon>
        <taxon>Portunidae</taxon>
        <taxon>Portuninae</taxon>
        <taxon>Portunus</taxon>
    </lineage>
</organism>
<proteinExistence type="predicted"/>
<dbReference type="AlphaFoldDB" id="A0A5B7JLH6"/>
<evidence type="ECO:0000313" key="2">
    <source>
        <dbReference type="Proteomes" id="UP000324222"/>
    </source>
</evidence>
<gene>
    <name evidence="1" type="ORF">E2C01_089054</name>
</gene>
<accession>A0A5B7JLH6</accession>
<sequence length="67" mass="7542">MQFTVKAGRAVVVLHVTKPDLNCYEPRIKLTDRFALRVDNTLDPEGFKGLDFKGAKLPTRPIRGDNT</sequence>
<comment type="caution">
    <text evidence="1">The sequence shown here is derived from an EMBL/GenBank/DDBJ whole genome shotgun (WGS) entry which is preliminary data.</text>
</comment>
<name>A0A5B7JLH6_PORTR</name>
<dbReference type="Proteomes" id="UP000324222">
    <property type="component" value="Unassembled WGS sequence"/>
</dbReference>
<evidence type="ECO:0000313" key="1">
    <source>
        <dbReference type="EMBL" id="MPC93908.1"/>
    </source>
</evidence>
<reference evidence="1 2" key="1">
    <citation type="submission" date="2019-05" db="EMBL/GenBank/DDBJ databases">
        <title>Another draft genome of Portunus trituberculatus and its Hox gene families provides insights of decapod evolution.</title>
        <authorList>
            <person name="Jeong J.-H."/>
            <person name="Song I."/>
            <person name="Kim S."/>
            <person name="Choi T."/>
            <person name="Kim D."/>
            <person name="Ryu S."/>
            <person name="Kim W."/>
        </authorList>
    </citation>
    <scope>NUCLEOTIDE SEQUENCE [LARGE SCALE GENOMIC DNA]</scope>
    <source>
        <tissue evidence="1">Muscle</tissue>
    </source>
</reference>
<protein>
    <submittedName>
        <fullName evidence="1">Uncharacterized protein</fullName>
    </submittedName>
</protein>
<dbReference type="EMBL" id="VSRR010096567">
    <property type="protein sequence ID" value="MPC93908.1"/>
    <property type="molecule type" value="Genomic_DNA"/>
</dbReference>